<protein>
    <submittedName>
        <fullName evidence="6">Site-specific integrase</fullName>
    </submittedName>
</protein>
<evidence type="ECO:0000259" key="5">
    <source>
        <dbReference type="PROSITE" id="PS51898"/>
    </source>
</evidence>
<keyword evidence="4" id="KW-0233">DNA recombination</keyword>
<evidence type="ECO:0000256" key="2">
    <source>
        <dbReference type="ARBA" id="ARBA00022908"/>
    </source>
</evidence>
<name>A0A4V4RXN5_STRSU</name>
<evidence type="ECO:0000256" key="3">
    <source>
        <dbReference type="ARBA" id="ARBA00023125"/>
    </source>
</evidence>
<accession>A0A4V4RXN5</accession>
<dbReference type="Gene3D" id="1.10.443.10">
    <property type="entry name" value="Intergrase catalytic core"/>
    <property type="match status" value="1"/>
</dbReference>
<dbReference type="InterPro" id="IPR050090">
    <property type="entry name" value="Tyrosine_recombinase_XerCD"/>
</dbReference>
<dbReference type="Pfam" id="PF14659">
    <property type="entry name" value="Phage_int_SAM_3"/>
    <property type="match status" value="1"/>
</dbReference>
<feature type="domain" description="Tyr recombinase" evidence="5">
    <location>
        <begin position="199"/>
        <end position="410"/>
    </location>
</feature>
<evidence type="ECO:0000256" key="4">
    <source>
        <dbReference type="ARBA" id="ARBA00023172"/>
    </source>
</evidence>
<keyword evidence="2" id="KW-0229">DNA integration</keyword>
<dbReference type="AlphaFoldDB" id="A0A4V4RXN5"/>
<dbReference type="RefSeq" id="WP_136671755.1">
    <property type="nucleotide sequence ID" value="NZ_SSXN01000012.1"/>
</dbReference>
<dbReference type="Pfam" id="PF00589">
    <property type="entry name" value="Phage_integrase"/>
    <property type="match status" value="1"/>
</dbReference>
<dbReference type="Proteomes" id="UP000305785">
    <property type="component" value="Unassembled WGS sequence"/>
</dbReference>
<organism evidence="6 7">
    <name type="scientific">Streptococcus suis</name>
    <dbReference type="NCBI Taxonomy" id="1307"/>
    <lineage>
        <taxon>Bacteria</taxon>
        <taxon>Bacillati</taxon>
        <taxon>Bacillota</taxon>
        <taxon>Bacilli</taxon>
        <taxon>Lactobacillales</taxon>
        <taxon>Streptococcaceae</taxon>
        <taxon>Streptococcus</taxon>
    </lineage>
</organism>
<dbReference type="Gene3D" id="1.10.150.130">
    <property type="match status" value="1"/>
</dbReference>
<evidence type="ECO:0000313" key="7">
    <source>
        <dbReference type="Proteomes" id="UP000305785"/>
    </source>
</evidence>
<evidence type="ECO:0000313" key="6">
    <source>
        <dbReference type="EMBL" id="TII04405.1"/>
    </source>
</evidence>
<dbReference type="CDD" id="cd01189">
    <property type="entry name" value="INT_ICEBs1_C_like"/>
    <property type="match status" value="1"/>
</dbReference>
<dbReference type="SUPFAM" id="SSF56349">
    <property type="entry name" value="DNA breaking-rejoining enzymes"/>
    <property type="match status" value="1"/>
</dbReference>
<proteinExistence type="inferred from homology"/>
<dbReference type="InterPro" id="IPR002104">
    <property type="entry name" value="Integrase_catalytic"/>
</dbReference>
<dbReference type="EMBL" id="SSXN01000012">
    <property type="protein sequence ID" value="TII04405.1"/>
    <property type="molecule type" value="Genomic_DNA"/>
</dbReference>
<dbReference type="InterPro" id="IPR011010">
    <property type="entry name" value="DNA_brk_join_enz"/>
</dbReference>
<evidence type="ECO:0000256" key="1">
    <source>
        <dbReference type="ARBA" id="ARBA00008857"/>
    </source>
</evidence>
<dbReference type="InterPro" id="IPR013762">
    <property type="entry name" value="Integrase-like_cat_sf"/>
</dbReference>
<dbReference type="PANTHER" id="PTHR30349">
    <property type="entry name" value="PHAGE INTEGRASE-RELATED"/>
    <property type="match status" value="1"/>
</dbReference>
<sequence length="421" mass="48350">MKTETIIYKNKKVVKKTKNNGETNYVLRGVYLGLDEKTGKQVTTSITAKTLRQLDRKYTQAKLDFEQNGSTRKETITVTTLKELAEEWFKNYQSWVTSYNTLNRVRGYLDTYIIPRFGDYIPDKITSSEIQSWVNELADRAKKSVESGVKRAQKGRAKDFGAVAHKLSDIFDFGITNYGLLKNPALTIKIPPKPKANKKRIMVLHDEDLSYWLKFLSDLPDTRANRRFKVICNTLLASACRINELLALEIHDLDIETNEIVVNKTLMWKRANKKLGLKGEMVCKPTPKTDAGNRRIPVPNEIIVTLVNFHNEMNTYFEKHGLPKSDLIFPTIYGNYMCDRNERATLKKRLSSLGLPDYGFHLFRHTHASLMLNAGANWKELQIRMGHKSITTTMDTYAELAPKQKFRAVDIYLDKVSKLTA</sequence>
<dbReference type="PANTHER" id="PTHR30349:SF64">
    <property type="entry name" value="PROPHAGE INTEGRASE INTD-RELATED"/>
    <property type="match status" value="1"/>
</dbReference>
<dbReference type="InterPro" id="IPR010998">
    <property type="entry name" value="Integrase_recombinase_N"/>
</dbReference>
<dbReference type="PROSITE" id="PS51898">
    <property type="entry name" value="TYR_RECOMBINASE"/>
    <property type="match status" value="1"/>
</dbReference>
<dbReference type="GO" id="GO:0006310">
    <property type="term" value="P:DNA recombination"/>
    <property type="evidence" value="ECO:0007669"/>
    <property type="project" value="UniProtKB-KW"/>
</dbReference>
<gene>
    <name evidence="6" type="ORF">FAJ36_08415</name>
</gene>
<reference evidence="6 7" key="1">
    <citation type="submission" date="2019-04" db="EMBL/GenBank/DDBJ databases">
        <title>Genome analysis of Streptococcus suis strain WUSS330.</title>
        <authorList>
            <person name="Chen H."/>
            <person name="Gao X."/>
            <person name="Wu Z."/>
        </authorList>
    </citation>
    <scope>NUCLEOTIDE SEQUENCE [LARGE SCALE GENOMIC DNA]</scope>
    <source>
        <strain evidence="6 7">WUSS330</strain>
    </source>
</reference>
<dbReference type="InterPro" id="IPR004107">
    <property type="entry name" value="Integrase_SAM-like_N"/>
</dbReference>
<keyword evidence="3" id="KW-0238">DNA-binding</keyword>
<dbReference type="GO" id="GO:0015074">
    <property type="term" value="P:DNA integration"/>
    <property type="evidence" value="ECO:0007669"/>
    <property type="project" value="UniProtKB-KW"/>
</dbReference>
<dbReference type="GO" id="GO:0003677">
    <property type="term" value="F:DNA binding"/>
    <property type="evidence" value="ECO:0007669"/>
    <property type="project" value="UniProtKB-KW"/>
</dbReference>
<comment type="caution">
    <text evidence="6">The sequence shown here is derived from an EMBL/GenBank/DDBJ whole genome shotgun (WGS) entry which is preliminary data.</text>
</comment>
<comment type="similarity">
    <text evidence="1">Belongs to the 'phage' integrase family.</text>
</comment>